<dbReference type="GO" id="GO:0016705">
    <property type="term" value="F:oxidoreductase activity, acting on paired donors, with incorporation or reduction of molecular oxygen"/>
    <property type="evidence" value="ECO:0007669"/>
    <property type="project" value="UniProtKB-ARBA"/>
</dbReference>
<dbReference type="SUPFAM" id="SSF50022">
    <property type="entry name" value="ISP domain"/>
    <property type="match status" value="1"/>
</dbReference>
<evidence type="ECO:0000256" key="4">
    <source>
        <dbReference type="ARBA" id="ARBA00022723"/>
    </source>
</evidence>
<dbReference type="InterPro" id="IPR036922">
    <property type="entry name" value="Rieske_2Fe-2S_sf"/>
</dbReference>
<name>A0AA46TFN7_9ACTN</name>
<dbReference type="Proteomes" id="UP001164390">
    <property type="component" value="Chromosome"/>
</dbReference>
<proteinExistence type="predicted"/>
<evidence type="ECO:0000256" key="6">
    <source>
        <dbReference type="ARBA" id="ARBA00023014"/>
    </source>
</evidence>
<sequence length="149" mass="14428">MTGSHPITRRTAIGVGGGAIGAAVLAACGGDSDDDSGAGSGGSTTSDSPKPKSGAAIAKVADVPVGGSAQADVDGETVLLSQPEKGTIMAFSSVCTHQGCAVKPDGADLHCPCHDSIYDAATGEVKSGPAPDPLPKVSVKVDGDEIVAT</sequence>
<organism evidence="12 13">
    <name type="scientific">Solicola gregarius</name>
    <dbReference type="NCBI Taxonomy" id="2908642"/>
    <lineage>
        <taxon>Bacteria</taxon>
        <taxon>Bacillati</taxon>
        <taxon>Actinomycetota</taxon>
        <taxon>Actinomycetes</taxon>
        <taxon>Propionibacteriales</taxon>
        <taxon>Nocardioidaceae</taxon>
        <taxon>Solicola</taxon>
    </lineage>
</organism>
<dbReference type="InterPro" id="IPR005805">
    <property type="entry name" value="Rieske_Fe-S_prot_C"/>
</dbReference>
<evidence type="ECO:0000259" key="11">
    <source>
        <dbReference type="PROSITE" id="PS51296"/>
    </source>
</evidence>
<dbReference type="EMBL" id="CP094970">
    <property type="protein sequence ID" value="UYM04375.1"/>
    <property type="molecule type" value="Genomic_DNA"/>
</dbReference>
<dbReference type="GO" id="GO:0046872">
    <property type="term" value="F:metal ion binding"/>
    <property type="evidence" value="ECO:0007669"/>
    <property type="project" value="UniProtKB-KW"/>
</dbReference>
<dbReference type="AlphaFoldDB" id="A0AA46TFN7"/>
<dbReference type="PRINTS" id="PR00162">
    <property type="entry name" value="RIESKE"/>
</dbReference>
<dbReference type="PROSITE" id="PS51318">
    <property type="entry name" value="TAT"/>
    <property type="match status" value="1"/>
</dbReference>
<evidence type="ECO:0000256" key="10">
    <source>
        <dbReference type="SAM" id="MobiDB-lite"/>
    </source>
</evidence>
<feature type="domain" description="Rieske" evidence="11">
    <location>
        <begin position="55"/>
        <end position="148"/>
    </location>
</feature>
<evidence type="ECO:0000256" key="1">
    <source>
        <dbReference type="ARBA" id="ARBA00002494"/>
    </source>
</evidence>
<feature type="region of interest" description="Disordered" evidence="10">
    <location>
        <begin position="127"/>
        <end position="149"/>
    </location>
</feature>
<feature type="region of interest" description="Disordered" evidence="10">
    <location>
        <begin position="31"/>
        <end position="55"/>
    </location>
</feature>
<accession>A0AA46TFN7</accession>
<evidence type="ECO:0000313" key="12">
    <source>
        <dbReference type="EMBL" id="UYM04375.1"/>
    </source>
</evidence>
<dbReference type="GO" id="GO:0051537">
    <property type="term" value="F:2 iron, 2 sulfur cluster binding"/>
    <property type="evidence" value="ECO:0007669"/>
    <property type="project" value="UniProtKB-KW"/>
</dbReference>
<dbReference type="PANTHER" id="PTHR10134">
    <property type="entry name" value="CYTOCHROME B-C1 COMPLEX SUBUNIT RIESKE, MITOCHONDRIAL"/>
    <property type="match status" value="1"/>
</dbReference>
<evidence type="ECO:0000256" key="7">
    <source>
        <dbReference type="ARBA" id="ARBA00023157"/>
    </source>
</evidence>
<keyword evidence="6" id="KW-0411">Iron-sulfur</keyword>
<dbReference type="GO" id="GO:0004497">
    <property type="term" value="F:monooxygenase activity"/>
    <property type="evidence" value="ECO:0007669"/>
    <property type="project" value="UniProtKB-ARBA"/>
</dbReference>
<evidence type="ECO:0000256" key="8">
    <source>
        <dbReference type="ARBA" id="ARBA00029586"/>
    </source>
</evidence>
<keyword evidence="13" id="KW-1185">Reference proteome</keyword>
<evidence type="ECO:0000256" key="2">
    <source>
        <dbReference type="ARBA" id="ARBA00015816"/>
    </source>
</evidence>
<evidence type="ECO:0000256" key="3">
    <source>
        <dbReference type="ARBA" id="ARBA00022714"/>
    </source>
</evidence>
<protein>
    <recommendedName>
        <fullName evidence="2">Cytochrome bc1 complex Rieske iron-sulfur subunit</fullName>
    </recommendedName>
    <alternativeName>
        <fullName evidence="8">Cytochrome bc1 reductase complex subunit QcrA</fullName>
    </alternativeName>
</protein>
<dbReference type="InterPro" id="IPR014349">
    <property type="entry name" value="Rieske_Fe-S_prot"/>
</dbReference>
<dbReference type="CDD" id="cd03467">
    <property type="entry name" value="Rieske"/>
    <property type="match status" value="1"/>
</dbReference>
<keyword evidence="5" id="KW-0408">Iron</keyword>
<dbReference type="InterPro" id="IPR006311">
    <property type="entry name" value="TAT_signal"/>
</dbReference>
<keyword evidence="3" id="KW-0001">2Fe-2S</keyword>
<evidence type="ECO:0000256" key="5">
    <source>
        <dbReference type="ARBA" id="ARBA00023004"/>
    </source>
</evidence>
<dbReference type="InterPro" id="IPR017941">
    <property type="entry name" value="Rieske_2Fe-2S"/>
</dbReference>
<comment type="function">
    <text evidence="1">Iron-sulfur subunit of the cytochrome bc1 complex, an essential component of the respiratory electron transport chain required for ATP synthesis. The bc1 complex catalyzes the oxidation of menaquinol and the reduction of cytochrome c in the respiratory chain. The bc1 complex operates through a Q-cycle mechanism that couples electron transfer to generation of the proton gradient that drives ATP synthesis.</text>
</comment>
<reference evidence="12" key="1">
    <citation type="submission" date="2022-01" db="EMBL/GenBank/DDBJ databases">
        <title>Nocardioidaceae gen. sp. A5X3R13.</title>
        <authorList>
            <person name="Lopez Marin M.A."/>
            <person name="Uhlik O."/>
        </authorList>
    </citation>
    <scope>NUCLEOTIDE SEQUENCE</scope>
    <source>
        <strain evidence="12">A5X3R13</strain>
    </source>
</reference>
<evidence type="ECO:0000256" key="9">
    <source>
        <dbReference type="ARBA" id="ARBA00034078"/>
    </source>
</evidence>
<dbReference type="Gene3D" id="2.102.10.10">
    <property type="entry name" value="Rieske [2Fe-2S] iron-sulphur domain"/>
    <property type="match status" value="1"/>
</dbReference>
<dbReference type="RefSeq" id="WP_271633073.1">
    <property type="nucleotide sequence ID" value="NZ_CP094970.1"/>
</dbReference>
<dbReference type="GO" id="GO:0016020">
    <property type="term" value="C:membrane"/>
    <property type="evidence" value="ECO:0007669"/>
    <property type="project" value="InterPro"/>
</dbReference>
<dbReference type="KEGG" id="sgrg:L0C25_17815"/>
<gene>
    <name evidence="12" type="ORF">L0C25_17815</name>
</gene>
<dbReference type="PROSITE" id="PS51296">
    <property type="entry name" value="RIESKE"/>
    <property type="match status" value="1"/>
</dbReference>
<dbReference type="Pfam" id="PF00355">
    <property type="entry name" value="Rieske"/>
    <property type="match status" value="1"/>
</dbReference>
<comment type="cofactor">
    <cofactor evidence="9">
        <name>[2Fe-2S] cluster</name>
        <dbReference type="ChEBI" id="CHEBI:190135"/>
    </cofactor>
</comment>
<evidence type="ECO:0000313" key="13">
    <source>
        <dbReference type="Proteomes" id="UP001164390"/>
    </source>
</evidence>
<keyword evidence="4" id="KW-0479">Metal-binding</keyword>
<keyword evidence="7" id="KW-1015">Disulfide bond</keyword>